<dbReference type="InterPro" id="IPR023298">
    <property type="entry name" value="ATPase_P-typ_TM_dom_sf"/>
</dbReference>
<dbReference type="SMART" id="SM00831">
    <property type="entry name" value="Cation_ATPase_N"/>
    <property type="match status" value="1"/>
</dbReference>
<keyword evidence="14" id="KW-1185">Reference proteome</keyword>
<evidence type="ECO:0000259" key="12">
    <source>
        <dbReference type="PROSITE" id="PS50846"/>
    </source>
</evidence>
<evidence type="ECO:0000313" key="14">
    <source>
        <dbReference type="Proteomes" id="UP001500665"/>
    </source>
</evidence>
<keyword evidence="6" id="KW-0460">Magnesium</keyword>
<dbReference type="SFLD" id="SFLDS00003">
    <property type="entry name" value="Haloacid_Dehalogenase"/>
    <property type="match status" value="1"/>
</dbReference>
<dbReference type="PROSITE" id="PS00154">
    <property type="entry name" value="ATPASE_E1_E2"/>
    <property type="match status" value="1"/>
</dbReference>
<accession>A0ABN1QDF2</accession>
<gene>
    <name evidence="13" type="ORF">GCM10009550_11030</name>
</gene>
<name>A0ABN1QDF2_9ACTN</name>
<dbReference type="InterPro" id="IPR044492">
    <property type="entry name" value="P_typ_ATPase_HD_dom"/>
</dbReference>
<organism evidence="13 14">
    <name type="scientific">Actinocorallia libanotica</name>
    <dbReference type="NCBI Taxonomy" id="46162"/>
    <lineage>
        <taxon>Bacteria</taxon>
        <taxon>Bacillati</taxon>
        <taxon>Actinomycetota</taxon>
        <taxon>Actinomycetes</taxon>
        <taxon>Streptosporangiales</taxon>
        <taxon>Thermomonosporaceae</taxon>
        <taxon>Actinocorallia</taxon>
    </lineage>
</organism>
<dbReference type="Gene3D" id="3.40.1110.10">
    <property type="entry name" value="Calcium-transporting ATPase, cytoplasmic domain N"/>
    <property type="match status" value="1"/>
</dbReference>
<dbReference type="InterPro" id="IPR006068">
    <property type="entry name" value="ATPase_P-typ_cation-transptr_C"/>
</dbReference>
<reference evidence="13 14" key="1">
    <citation type="journal article" date="2019" name="Int. J. Syst. Evol. Microbiol.">
        <title>The Global Catalogue of Microorganisms (GCM) 10K type strain sequencing project: providing services to taxonomists for standard genome sequencing and annotation.</title>
        <authorList>
            <consortium name="The Broad Institute Genomics Platform"/>
            <consortium name="The Broad Institute Genome Sequencing Center for Infectious Disease"/>
            <person name="Wu L."/>
            <person name="Ma J."/>
        </authorList>
    </citation>
    <scope>NUCLEOTIDE SEQUENCE [LARGE SCALE GENOMIC DNA]</scope>
    <source>
        <strain evidence="13 14">JCM 10696</strain>
    </source>
</reference>
<dbReference type="SFLD" id="SFLDF00027">
    <property type="entry name" value="p-type_atpase"/>
    <property type="match status" value="1"/>
</dbReference>
<dbReference type="PROSITE" id="PS50846">
    <property type="entry name" value="HMA_2"/>
    <property type="match status" value="1"/>
</dbReference>
<dbReference type="Pfam" id="PF00689">
    <property type="entry name" value="Cation_ATPase_C"/>
    <property type="match status" value="1"/>
</dbReference>
<evidence type="ECO:0000256" key="2">
    <source>
        <dbReference type="ARBA" id="ARBA00022692"/>
    </source>
</evidence>
<dbReference type="InterPro" id="IPR008250">
    <property type="entry name" value="ATPase_P-typ_transduc_dom_A_sf"/>
</dbReference>
<dbReference type="EMBL" id="BAAAHH010000003">
    <property type="protein sequence ID" value="GAA0941105.1"/>
    <property type="molecule type" value="Genomic_DNA"/>
</dbReference>
<dbReference type="SUPFAM" id="SSF81653">
    <property type="entry name" value="Calcium ATPase, transduction domain A"/>
    <property type="match status" value="1"/>
</dbReference>
<dbReference type="Proteomes" id="UP001500665">
    <property type="component" value="Unassembled WGS sequence"/>
</dbReference>
<dbReference type="InterPro" id="IPR023299">
    <property type="entry name" value="ATPase_P-typ_cyto_dom_N"/>
</dbReference>
<dbReference type="NCBIfam" id="TIGR01494">
    <property type="entry name" value="ATPase_P-type"/>
    <property type="match status" value="2"/>
</dbReference>
<dbReference type="PANTHER" id="PTHR24093">
    <property type="entry name" value="CATION TRANSPORTING ATPASE"/>
    <property type="match status" value="1"/>
</dbReference>
<dbReference type="Gene3D" id="3.40.50.1000">
    <property type="entry name" value="HAD superfamily/HAD-like"/>
    <property type="match status" value="2"/>
</dbReference>
<feature type="region of interest" description="Disordered" evidence="11">
    <location>
        <begin position="619"/>
        <end position="641"/>
    </location>
</feature>
<keyword evidence="7" id="KW-1278">Translocase</keyword>
<feature type="compositionally biased region" description="Basic and acidic residues" evidence="11">
    <location>
        <begin position="620"/>
        <end position="629"/>
    </location>
</feature>
<dbReference type="InterPro" id="IPR001757">
    <property type="entry name" value="P_typ_ATPase"/>
</dbReference>
<dbReference type="PANTHER" id="PTHR24093:SF513">
    <property type="entry name" value="CATION-TRANSPORTING ATPASE I-RELATED"/>
    <property type="match status" value="1"/>
</dbReference>
<comment type="caution">
    <text evidence="13">The sequence shown here is derived from an EMBL/GenBank/DDBJ whole genome shotgun (WGS) entry which is preliminary data.</text>
</comment>
<dbReference type="PRINTS" id="PR00119">
    <property type="entry name" value="CATATPASE"/>
</dbReference>
<evidence type="ECO:0000256" key="4">
    <source>
        <dbReference type="ARBA" id="ARBA00022741"/>
    </source>
</evidence>
<keyword evidence="3" id="KW-0479">Metal-binding</keyword>
<keyword evidence="8" id="KW-1133">Transmembrane helix</keyword>
<dbReference type="Pfam" id="PF00702">
    <property type="entry name" value="Hydrolase"/>
    <property type="match status" value="1"/>
</dbReference>
<feature type="domain" description="HMA" evidence="12">
    <location>
        <begin position="31"/>
        <end position="101"/>
    </location>
</feature>
<protein>
    <submittedName>
        <fullName evidence="13">Cation-translocating P-type ATPase</fullName>
    </submittedName>
</protein>
<evidence type="ECO:0000256" key="3">
    <source>
        <dbReference type="ARBA" id="ARBA00022723"/>
    </source>
</evidence>
<dbReference type="InterPro" id="IPR036412">
    <property type="entry name" value="HAD-like_sf"/>
</dbReference>
<evidence type="ECO:0000256" key="9">
    <source>
        <dbReference type="ARBA" id="ARBA00023136"/>
    </source>
</evidence>
<dbReference type="PRINTS" id="PR00120">
    <property type="entry name" value="HATPASE"/>
</dbReference>
<dbReference type="Pfam" id="PF00122">
    <property type="entry name" value="E1-E2_ATPase"/>
    <property type="match status" value="1"/>
</dbReference>
<evidence type="ECO:0000256" key="5">
    <source>
        <dbReference type="ARBA" id="ARBA00022840"/>
    </source>
</evidence>
<keyword evidence="4" id="KW-0547">Nucleotide-binding</keyword>
<dbReference type="InterPro" id="IPR059000">
    <property type="entry name" value="ATPase_P-type_domA"/>
</dbReference>
<evidence type="ECO:0000256" key="8">
    <source>
        <dbReference type="ARBA" id="ARBA00022989"/>
    </source>
</evidence>
<evidence type="ECO:0000256" key="6">
    <source>
        <dbReference type="ARBA" id="ARBA00022842"/>
    </source>
</evidence>
<evidence type="ECO:0000256" key="7">
    <source>
        <dbReference type="ARBA" id="ARBA00022967"/>
    </source>
</evidence>
<dbReference type="RefSeq" id="WP_344237381.1">
    <property type="nucleotide sequence ID" value="NZ_BAAAHH010000003.1"/>
</dbReference>
<dbReference type="Gene3D" id="2.70.150.10">
    <property type="entry name" value="Calcium-transporting ATPase, cytoplasmic transduction domain A"/>
    <property type="match status" value="1"/>
</dbReference>
<proteinExistence type="predicted"/>
<evidence type="ECO:0000256" key="1">
    <source>
        <dbReference type="ARBA" id="ARBA00004651"/>
    </source>
</evidence>
<dbReference type="Gene3D" id="1.20.1110.10">
    <property type="entry name" value="Calcium-transporting ATPase, transmembrane domain"/>
    <property type="match status" value="2"/>
</dbReference>
<dbReference type="SUPFAM" id="SSF81660">
    <property type="entry name" value="Metal cation-transporting ATPase, ATP-binding domain N"/>
    <property type="match status" value="1"/>
</dbReference>
<keyword evidence="9" id="KW-0472">Membrane</keyword>
<keyword evidence="2" id="KW-0812">Transmembrane</keyword>
<dbReference type="InterPro" id="IPR018303">
    <property type="entry name" value="ATPase_P-typ_P_site"/>
</dbReference>
<sequence>MVFRRLLDTASRALPSPSAVRPERRIRIQPGRAEIAVRGVHLPGSRERAARLEAALHQVEGVRRAEVNAVLGLATVFLDEDAEIMADDLHQVIEDAETRYGWREEEFSDAVRPGDDQAMAVEALLAGTAFLGSGLALAGKAVRVPRLPSIVPTLVALADTTPQVRSLLDRVAGRHVVDSLAVAGGLLTQVLAQQPMGLAVEGAQRLLRLSEAYTHWRVWNTGFDALDALPGSHRAPAHARAPRPVPLPPGPVERLAGRTPYGLILTGGVWAATRSPLRAQGTLHSLVPKAAFACRDAFAVHFARVASGRDIPVADPRALRRLDRVDTVVIDADALRTGEYTLEEIIPLVDGLDLSDLDGRARALLDPRRPRARRSGDGWSVAPLRSAEAAALEDERVGACAARGGVLVALRSKERLVAALVLVEGLDPYSEMFVAAAGRVGEVQLAGRGRGLERRLPVTGRLPGADLTAVVRGLQAEGRGLTMVSRRHGEVPAAADVGVGLLDHAGVPPWGAHVFCRLDGACLVTDAVTAARDAARRGARIASIGCATAATAALVVRQDLAFARARLVMDGTRLVALGTGIWTAAQLTRRPAPHPLDRTPWHAWPVGAVLDRLGSSREGLPAHEAEKRRTAASAEEPPEEAGLLRRTLQELDNPLTPALATGASVSAVIGSAVDAGLIGVVLGLSAVMSGVQRVAADRAVRRLVERVSVPVRLRRPEGEQTAAAERLVSGDVIMLAAGDMVPADCRVVWAAGLEADEASLTGESQLVAKTAEPAMAGAVADRTSMLYRGTNVAAGEAIGVVVATGAGTEIDRTLALVTGASRPGGVESRLEQLTKVTLPTSLGAGMLLLGAGLLRGRGLNAVLGSAIGLAVAAVPEGLPFVATAAELATARRLSRQGALVRSPVTIEALGRVDVLCFDKTGTLTEGRLRLGMVSDGVQSHTADELPPGLREVVAAALRATPEGKRLAHPTDVPLAKAAARLDVGRELGAAGWRRAEELPFEPARGYHAALGEGGEGPRLSVKGSPEVVLEACATWAPEGEPEPFDETARKTVLGELERLAGLGHRVLAVAEGLDPASAELRDLCFRGLLGLADPVRPTAAQAVGRLTAAGIRVCMITGDHPVAATALAAELGLVEGGEGGDGGRHVMTGVELDALNDDELAARLPEAHVYARMSPAQKVRIVEALRRAGHVVAVTGDGANDAPAIRLADVGIALGTRATPAARDTADIVISDDRVETIVAAIAQCRGMWKSTRDALALLLGGNLGEIAFTAGAGLLLGGSPLNVRQLLLVNLFTDLLPAMALAVRAPGETAEEALLAEGPEESLGEVLNRDIAVRAVTTAVSAQTAWFLSRLWGTRGQTDTTALVALVAAQLVQTLLAGGLRNPLVPAASLGSLAALAAVVQTPGLSGLFGCRPLGPHGWLIALGSATALSLLAAVVERMWRVHPDVTSPDVPEGDNRV</sequence>
<keyword evidence="5" id="KW-0067">ATP-binding</keyword>
<evidence type="ECO:0000256" key="11">
    <source>
        <dbReference type="SAM" id="MobiDB-lite"/>
    </source>
</evidence>
<evidence type="ECO:0000256" key="10">
    <source>
        <dbReference type="ARBA" id="ARBA00049360"/>
    </source>
</evidence>
<dbReference type="SFLD" id="SFLDG00002">
    <property type="entry name" value="C1.7:_P-type_atpase_like"/>
    <property type="match status" value="1"/>
</dbReference>
<dbReference type="InterPro" id="IPR023214">
    <property type="entry name" value="HAD_sf"/>
</dbReference>
<dbReference type="InterPro" id="IPR004014">
    <property type="entry name" value="ATPase_P-typ_cation-transptr_N"/>
</dbReference>
<comment type="catalytic activity">
    <reaction evidence="10">
        <text>ATP + H2O = ADP + phosphate + H(+)</text>
        <dbReference type="Rhea" id="RHEA:13065"/>
        <dbReference type="ChEBI" id="CHEBI:15377"/>
        <dbReference type="ChEBI" id="CHEBI:15378"/>
        <dbReference type="ChEBI" id="CHEBI:30616"/>
        <dbReference type="ChEBI" id="CHEBI:43474"/>
        <dbReference type="ChEBI" id="CHEBI:456216"/>
    </reaction>
</comment>
<evidence type="ECO:0000313" key="13">
    <source>
        <dbReference type="EMBL" id="GAA0941105.1"/>
    </source>
</evidence>
<dbReference type="SUPFAM" id="SSF56784">
    <property type="entry name" value="HAD-like"/>
    <property type="match status" value="1"/>
</dbReference>
<dbReference type="InterPro" id="IPR006121">
    <property type="entry name" value="HMA_dom"/>
</dbReference>
<comment type="subcellular location">
    <subcellularLocation>
        <location evidence="1">Cell membrane</location>
        <topology evidence="1">Multi-pass membrane protein</topology>
    </subcellularLocation>
</comment>
<dbReference type="SUPFAM" id="SSF81665">
    <property type="entry name" value="Calcium ATPase, transmembrane domain M"/>
    <property type="match status" value="1"/>
</dbReference>